<keyword evidence="2" id="KW-1185">Reference proteome</keyword>
<protein>
    <submittedName>
        <fullName evidence="1">Uncharacterized protein</fullName>
    </submittedName>
</protein>
<dbReference type="OrthoDB" id="610218at2"/>
<accession>A0A1G9HXL1</accession>
<evidence type="ECO:0000313" key="2">
    <source>
        <dbReference type="Proteomes" id="UP000199202"/>
    </source>
</evidence>
<dbReference type="Proteomes" id="UP000199202">
    <property type="component" value="Unassembled WGS sequence"/>
</dbReference>
<name>A0A1G9HXL1_9ACTN</name>
<proteinExistence type="predicted"/>
<dbReference type="AlphaFoldDB" id="A0A1G9HXL1"/>
<evidence type="ECO:0000313" key="1">
    <source>
        <dbReference type="EMBL" id="SDL17565.1"/>
    </source>
</evidence>
<gene>
    <name evidence="1" type="ORF">SAMN05421869_12313</name>
</gene>
<dbReference type="RefSeq" id="WP_090943515.1">
    <property type="nucleotide sequence ID" value="NZ_FNDJ01000023.1"/>
</dbReference>
<sequence length="734" mass="80342">MKRARTIAASTGPTVEGAKQGEALKLVAQEHTDLPKGAVVRLLPWILQVQDAPTQPVRVGRVQISPTPRTPSPYGSRMGDHTIAWTVHLDVIKAELYGKTLEEAVDWLENAHNAAALWMEDSASPQMQMLKWLSDYEQRIPLLEDSCHRTREFIRAARNGLDAGMRREIAAGLSSAIAHHLAYVNYLPYSTVRNLTSRGSIGSAEAHARGVVMYSERYIVKEQLEHQQAQALHPAAGGMPALFRQGAEYFARPPEPEAVKAALWRLFSFDAALRETGLAYAIDPDSIGKNRSDNQVLGEMAANLTGNLHRRASFSLDLQRMQATADEIAERLRKVTDQQHLFKAALTLRNCARDLPNVWGDEKKELARSLKTYRTQIGRYLGLAKVEATGEQHLAASAPRRVVQIMSSLLHEHQRLCATAYPCGVAFSGFLQPSPGQAAVTQLKQQIAALYPKLNLGTRQAGEILAAVEAALDAMALPATDQIKPWVVDDTHDPLVVVYEPGKPLVINGRPGAPAGVSGMGCHTTAWVIQSTAVQKLLLRTRTDDEALLTLDQAVGRDLASPVMALDRLLPLAQLAGGQLHALFQAAYDTLSVETPSEAATAYLTFRNLLPFATVDPGDRGGHGESLTATEEDTFDAKALKEQIGLSVAERGRVWAALCRQLTAVATELEETLLEEDEDSWNTDTTIMEAVNQSIARLRNQALLLRAGTEGDVGKEIMDARRQEHSALYRQAHS</sequence>
<organism evidence="1 2">
    <name type="scientific">Nonomuraea jiangxiensis</name>
    <dbReference type="NCBI Taxonomy" id="633440"/>
    <lineage>
        <taxon>Bacteria</taxon>
        <taxon>Bacillati</taxon>
        <taxon>Actinomycetota</taxon>
        <taxon>Actinomycetes</taxon>
        <taxon>Streptosporangiales</taxon>
        <taxon>Streptosporangiaceae</taxon>
        <taxon>Nonomuraea</taxon>
    </lineage>
</organism>
<dbReference type="EMBL" id="FNDJ01000023">
    <property type="protein sequence ID" value="SDL17565.1"/>
    <property type="molecule type" value="Genomic_DNA"/>
</dbReference>
<reference evidence="1 2" key="1">
    <citation type="submission" date="2016-10" db="EMBL/GenBank/DDBJ databases">
        <authorList>
            <person name="de Groot N.N."/>
        </authorList>
    </citation>
    <scope>NUCLEOTIDE SEQUENCE [LARGE SCALE GENOMIC DNA]</scope>
    <source>
        <strain evidence="1 2">CGMCC 4.6533</strain>
    </source>
</reference>